<name>A0AAE1E1A9_9GAST</name>
<dbReference type="EMBL" id="JAWDGP010001522">
    <property type="protein sequence ID" value="KAK3790651.1"/>
    <property type="molecule type" value="Genomic_DNA"/>
</dbReference>
<gene>
    <name evidence="1" type="ORF">RRG08_048777</name>
</gene>
<keyword evidence="2" id="KW-1185">Reference proteome</keyword>
<reference evidence="1" key="1">
    <citation type="journal article" date="2023" name="G3 (Bethesda)">
        <title>A reference genome for the long-term kleptoplast-retaining sea slug Elysia crispata morphotype clarki.</title>
        <authorList>
            <person name="Eastman K.E."/>
            <person name="Pendleton A.L."/>
            <person name="Shaikh M.A."/>
            <person name="Suttiyut T."/>
            <person name="Ogas R."/>
            <person name="Tomko P."/>
            <person name="Gavelis G."/>
            <person name="Widhalm J.R."/>
            <person name="Wisecaver J.H."/>
        </authorList>
    </citation>
    <scope>NUCLEOTIDE SEQUENCE</scope>
    <source>
        <strain evidence="1">ECLA1</strain>
    </source>
</reference>
<dbReference type="AlphaFoldDB" id="A0AAE1E1A9"/>
<proteinExistence type="predicted"/>
<accession>A0AAE1E1A9</accession>
<sequence length="99" mass="11238">MHRKAFNLPNYCAETKLQHGEQESVSWVRVSDTNWVGQAVHQPSGQIQTVPTTGHNPPSLWRCQSGGWPNRVPRGQLLCPKDHLSICNKVKRRWLGNTV</sequence>
<comment type="caution">
    <text evidence="1">The sequence shown here is derived from an EMBL/GenBank/DDBJ whole genome shotgun (WGS) entry which is preliminary data.</text>
</comment>
<evidence type="ECO:0000313" key="2">
    <source>
        <dbReference type="Proteomes" id="UP001283361"/>
    </source>
</evidence>
<protein>
    <submittedName>
        <fullName evidence="1">Uncharacterized protein</fullName>
    </submittedName>
</protein>
<organism evidence="1 2">
    <name type="scientific">Elysia crispata</name>
    <name type="common">lettuce slug</name>
    <dbReference type="NCBI Taxonomy" id="231223"/>
    <lineage>
        <taxon>Eukaryota</taxon>
        <taxon>Metazoa</taxon>
        <taxon>Spiralia</taxon>
        <taxon>Lophotrochozoa</taxon>
        <taxon>Mollusca</taxon>
        <taxon>Gastropoda</taxon>
        <taxon>Heterobranchia</taxon>
        <taxon>Euthyneura</taxon>
        <taxon>Panpulmonata</taxon>
        <taxon>Sacoglossa</taxon>
        <taxon>Placobranchoidea</taxon>
        <taxon>Plakobranchidae</taxon>
        <taxon>Elysia</taxon>
    </lineage>
</organism>
<evidence type="ECO:0000313" key="1">
    <source>
        <dbReference type="EMBL" id="KAK3790651.1"/>
    </source>
</evidence>
<dbReference type="Proteomes" id="UP001283361">
    <property type="component" value="Unassembled WGS sequence"/>
</dbReference>